<dbReference type="EMBL" id="BAAAZN010000004">
    <property type="protein sequence ID" value="GAA3540580.1"/>
    <property type="molecule type" value="Genomic_DNA"/>
</dbReference>
<evidence type="ECO:0000313" key="2">
    <source>
        <dbReference type="EMBL" id="GAA3540580.1"/>
    </source>
</evidence>
<comment type="caution">
    <text evidence="2">The sequence shown here is derived from an EMBL/GenBank/DDBJ whole genome shotgun (WGS) entry which is preliminary data.</text>
</comment>
<name>A0ABP6VUE1_9PSEU</name>
<feature type="region of interest" description="Disordered" evidence="1">
    <location>
        <begin position="116"/>
        <end position="146"/>
    </location>
</feature>
<sequence>MAGRHRKQDRLFVEHRRLQLRSFRDRGEQRQVQLARGEPVQHVLAGTLDEGEPGAGDPLAVVAQQLRHQRPAEQMQEAEHDTSAGRLDLFAGQPGAALDRGQCPFGGLGEQFGRTGQPHAPAVRHGQRGAERTAQRGQPPADRGLRHTQQLGCAGDIPGIPQGREQQQMRGELRSQVLPLLLMHHRMDYPRRSYWTH</sequence>
<accession>A0ABP6VUE1</accession>
<organism evidence="2 3">
    <name type="scientific">Amycolatopsis ultiminotia</name>
    <dbReference type="NCBI Taxonomy" id="543629"/>
    <lineage>
        <taxon>Bacteria</taxon>
        <taxon>Bacillati</taxon>
        <taxon>Actinomycetota</taxon>
        <taxon>Actinomycetes</taxon>
        <taxon>Pseudonocardiales</taxon>
        <taxon>Pseudonocardiaceae</taxon>
        <taxon>Amycolatopsis</taxon>
    </lineage>
</organism>
<gene>
    <name evidence="2" type="ORF">GCM10022222_25270</name>
</gene>
<protein>
    <submittedName>
        <fullName evidence="2">Uncharacterized protein</fullName>
    </submittedName>
</protein>
<reference evidence="3" key="1">
    <citation type="journal article" date="2019" name="Int. J. Syst. Evol. Microbiol.">
        <title>The Global Catalogue of Microorganisms (GCM) 10K type strain sequencing project: providing services to taxonomists for standard genome sequencing and annotation.</title>
        <authorList>
            <consortium name="The Broad Institute Genomics Platform"/>
            <consortium name="The Broad Institute Genome Sequencing Center for Infectious Disease"/>
            <person name="Wu L."/>
            <person name="Ma J."/>
        </authorList>
    </citation>
    <scope>NUCLEOTIDE SEQUENCE [LARGE SCALE GENOMIC DNA]</scope>
    <source>
        <strain evidence="3">JCM 16898</strain>
    </source>
</reference>
<evidence type="ECO:0000256" key="1">
    <source>
        <dbReference type="SAM" id="MobiDB-lite"/>
    </source>
</evidence>
<evidence type="ECO:0000313" key="3">
    <source>
        <dbReference type="Proteomes" id="UP001500689"/>
    </source>
</evidence>
<proteinExistence type="predicted"/>
<keyword evidence="3" id="KW-1185">Reference proteome</keyword>
<dbReference type="Proteomes" id="UP001500689">
    <property type="component" value="Unassembled WGS sequence"/>
</dbReference>